<sequence>MNLSYAFPEGSKFFFSETFASAKTVTAVSNANPAVATSVAHGFADGAELLFESGWEDASDSVFKIDQLSVDTFSLPGLNTNDTDWFNPGSGTGTVQLVSNWVEIPQVLTIATQGGDPKFTTIAPLAKRNAINVPTGFNPTSITLTLGHDASNTNYQEMLDISRSLRKVAFKMVLSGGISSYGYGYMSVSEMPSLNVNQANQVTASLSLLGRAISYAS</sequence>
<name>A0A7X1TG29_9BURK</name>
<evidence type="ECO:0008006" key="3">
    <source>
        <dbReference type="Google" id="ProtNLM"/>
    </source>
</evidence>
<proteinExistence type="predicted"/>
<gene>
    <name evidence="1" type="ORF">GCT13_13250</name>
</gene>
<dbReference type="Pfam" id="PF08813">
    <property type="entry name" value="Phage_tail_3"/>
    <property type="match status" value="1"/>
</dbReference>
<reference evidence="1 2" key="1">
    <citation type="submission" date="2019-10" db="EMBL/GenBank/DDBJ databases">
        <title>Paraburkholderia sp. isolated from nodules of Mimosa pudica from Brazilian Atlantic Forest soils.</title>
        <authorList>
            <person name="Paulitsch F."/>
            <person name="Hungria M."/>
            <person name="Dall'Agnol R."/>
        </authorList>
    </citation>
    <scope>NUCLEOTIDE SEQUENCE [LARGE SCALE GENOMIC DNA]</scope>
    <source>
        <strain evidence="1 2">CNPSo 3157</strain>
    </source>
</reference>
<dbReference type="InterPro" id="IPR014918">
    <property type="entry name" value="Phage_tail_3"/>
</dbReference>
<dbReference type="Proteomes" id="UP000484381">
    <property type="component" value="Unassembled WGS sequence"/>
</dbReference>
<protein>
    <recommendedName>
        <fullName evidence="3">Phage tail protein</fullName>
    </recommendedName>
</protein>
<comment type="caution">
    <text evidence="1">The sequence shown here is derived from an EMBL/GenBank/DDBJ whole genome shotgun (WGS) entry which is preliminary data.</text>
</comment>
<accession>A0A7X1TG29</accession>
<organism evidence="1 2">
    <name type="scientific">Paraburkholderia franconis</name>
    <dbReference type="NCBI Taxonomy" id="2654983"/>
    <lineage>
        <taxon>Bacteria</taxon>
        <taxon>Pseudomonadati</taxon>
        <taxon>Pseudomonadota</taxon>
        <taxon>Betaproteobacteria</taxon>
        <taxon>Burkholderiales</taxon>
        <taxon>Burkholderiaceae</taxon>
        <taxon>Paraburkholderia</taxon>
    </lineage>
</organism>
<evidence type="ECO:0000313" key="1">
    <source>
        <dbReference type="EMBL" id="MPW17876.1"/>
    </source>
</evidence>
<dbReference type="AlphaFoldDB" id="A0A7X1TG29"/>
<evidence type="ECO:0000313" key="2">
    <source>
        <dbReference type="Proteomes" id="UP000484381"/>
    </source>
</evidence>
<dbReference type="EMBL" id="WHNP01000010">
    <property type="protein sequence ID" value="MPW17876.1"/>
    <property type="molecule type" value="Genomic_DNA"/>
</dbReference>
<keyword evidence="2" id="KW-1185">Reference proteome</keyword>